<accession>A0A976FPA6</accession>
<feature type="domain" description="Nrap protein" evidence="7">
    <location>
        <begin position="289"/>
        <end position="432"/>
    </location>
</feature>
<comment type="similarity">
    <text evidence="2 5">Belongs to the NRAP family.</text>
</comment>
<dbReference type="InterPro" id="IPR035367">
    <property type="entry name" value="Nrap_D2"/>
</dbReference>
<dbReference type="GO" id="GO:0032545">
    <property type="term" value="C:CURI complex"/>
    <property type="evidence" value="ECO:0007669"/>
    <property type="project" value="TreeGrafter"/>
</dbReference>
<dbReference type="Pfam" id="PF17405">
    <property type="entry name" value="Nrap_D4"/>
    <property type="match status" value="1"/>
</dbReference>
<evidence type="ECO:0000313" key="13">
    <source>
        <dbReference type="Proteomes" id="UP000294530"/>
    </source>
</evidence>
<dbReference type="GO" id="GO:0006409">
    <property type="term" value="P:tRNA export from nucleus"/>
    <property type="evidence" value="ECO:0007669"/>
    <property type="project" value="TreeGrafter"/>
</dbReference>
<dbReference type="PANTHER" id="PTHR17972">
    <property type="entry name" value="NUCLEOLAR RNA-ASSOCIATED PROTEIN"/>
    <property type="match status" value="1"/>
</dbReference>
<dbReference type="InterPro" id="IPR035371">
    <property type="entry name" value="Nrap_D6"/>
</dbReference>
<dbReference type="GeneID" id="94352804"/>
<evidence type="ECO:0000259" key="8">
    <source>
        <dbReference type="Pfam" id="PF17404"/>
    </source>
</evidence>
<evidence type="ECO:0000259" key="10">
    <source>
        <dbReference type="Pfam" id="PF17406"/>
    </source>
</evidence>
<reference evidence="12 13" key="1">
    <citation type="journal article" date="2021" name="Genome Biol.">
        <title>AFLAP: assembly-free linkage analysis pipeline using k-mers from genome sequencing data.</title>
        <authorList>
            <person name="Fletcher K."/>
            <person name="Zhang L."/>
            <person name="Gil J."/>
            <person name="Han R."/>
            <person name="Cavanaugh K."/>
            <person name="Michelmore R."/>
        </authorList>
    </citation>
    <scope>NUCLEOTIDE SEQUENCE [LARGE SCALE GENOMIC DNA]</scope>
    <source>
        <strain evidence="12 13">SF5</strain>
    </source>
</reference>
<dbReference type="InterPro" id="IPR035369">
    <property type="entry name" value="Nrap_D4"/>
</dbReference>
<protein>
    <recommendedName>
        <fullName evidence="14">Nucleolar protein 6</fullName>
    </recommendedName>
</protein>
<dbReference type="Pfam" id="PF17403">
    <property type="entry name" value="Nrap_D2"/>
    <property type="match status" value="1"/>
</dbReference>
<dbReference type="Proteomes" id="UP000294530">
    <property type="component" value="Unassembled WGS sequence"/>
</dbReference>
<feature type="domain" description="Nrap protein" evidence="10">
    <location>
        <begin position="824"/>
        <end position="971"/>
    </location>
</feature>
<proteinExistence type="inferred from homology"/>
<dbReference type="Pfam" id="PF17404">
    <property type="entry name" value="Nrap_D3"/>
    <property type="match status" value="1"/>
</dbReference>
<dbReference type="KEGG" id="blac:94352804"/>
<dbReference type="EMBL" id="SHOA02000019">
    <property type="protein sequence ID" value="TDH70104.1"/>
    <property type="molecule type" value="Genomic_DNA"/>
</dbReference>
<evidence type="ECO:0000313" key="12">
    <source>
        <dbReference type="EMBL" id="TDH70104.1"/>
    </source>
</evidence>
<comment type="subcellular location">
    <subcellularLocation>
        <location evidence="1 5">Nucleus</location>
        <location evidence="1 5">Nucleolus</location>
    </subcellularLocation>
</comment>
<evidence type="ECO:0000256" key="2">
    <source>
        <dbReference type="ARBA" id="ARBA00006674"/>
    </source>
</evidence>
<dbReference type="Pfam" id="PF17406">
    <property type="entry name" value="Nrap_D5"/>
    <property type="match status" value="1"/>
</dbReference>
<dbReference type="Gene3D" id="1.10.1410.10">
    <property type="match status" value="1"/>
</dbReference>
<dbReference type="InterPro" id="IPR035082">
    <property type="entry name" value="Nrap_D1"/>
</dbReference>
<evidence type="ECO:0000256" key="1">
    <source>
        <dbReference type="ARBA" id="ARBA00004604"/>
    </source>
</evidence>
<dbReference type="PANTHER" id="PTHR17972:SF0">
    <property type="entry name" value="NUCLEOLAR PROTEIN 6"/>
    <property type="match status" value="1"/>
</dbReference>
<name>A0A976FPA6_BRELC</name>
<dbReference type="InterPro" id="IPR035370">
    <property type="entry name" value="Nrap_D5"/>
</dbReference>
<evidence type="ECO:0000256" key="4">
    <source>
        <dbReference type="ARBA" id="ARBA00023242"/>
    </source>
</evidence>
<dbReference type="Pfam" id="PF17407">
    <property type="entry name" value="Nrap_D6"/>
    <property type="match status" value="1"/>
</dbReference>
<feature type="domain" description="Nrap protein" evidence="6">
    <location>
        <begin position="140"/>
        <end position="285"/>
    </location>
</feature>
<comment type="caution">
    <text evidence="12">The sequence shown here is derived from an EMBL/GenBank/DDBJ whole genome shotgun (WGS) entry which is preliminary data.</text>
</comment>
<dbReference type="InterPro" id="IPR035368">
    <property type="entry name" value="Nrap_D3"/>
</dbReference>
<feature type="domain" description="Nrap protein" evidence="9">
    <location>
        <begin position="635"/>
        <end position="821"/>
    </location>
</feature>
<evidence type="ECO:0000256" key="5">
    <source>
        <dbReference type="RuleBase" id="RU364032"/>
    </source>
</evidence>
<evidence type="ECO:0000259" key="7">
    <source>
        <dbReference type="Pfam" id="PF17403"/>
    </source>
</evidence>
<dbReference type="GO" id="GO:0003723">
    <property type="term" value="F:RNA binding"/>
    <property type="evidence" value="ECO:0007669"/>
    <property type="project" value="UniProtKB-KW"/>
</dbReference>
<evidence type="ECO:0000259" key="11">
    <source>
        <dbReference type="Pfam" id="PF17407"/>
    </source>
</evidence>
<feature type="domain" description="Nrap protein" evidence="11">
    <location>
        <begin position="987"/>
        <end position="1125"/>
    </location>
</feature>
<dbReference type="RefSeq" id="XP_067819603.1">
    <property type="nucleotide sequence ID" value="XM_067967133.1"/>
</dbReference>
<organism evidence="12 13">
    <name type="scientific">Bremia lactucae</name>
    <name type="common">Lettuce downy mildew</name>
    <dbReference type="NCBI Taxonomy" id="4779"/>
    <lineage>
        <taxon>Eukaryota</taxon>
        <taxon>Sar</taxon>
        <taxon>Stramenopiles</taxon>
        <taxon>Oomycota</taxon>
        <taxon>Peronosporomycetes</taxon>
        <taxon>Peronosporales</taxon>
        <taxon>Peronosporaceae</taxon>
        <taxon>Bremia</taxon>
    </lineage>
</organism>
<keyword evidence="4 5" id="KW-0539">Nucleus</keyword>
<evidence type="ECO:0000259" key="6">
    <source>
        <dbReference type="Pfam" id="PF03813"/>
    </source>
</evidence>
<dbReference type="InterPro" id="IPR005554">
    <property type="entry name" value="NOL6/Upt22"/>
</dbReference>
<evidence type="ECO:0000259" key="9">
    <source>
        <dbReference type="Pfam" id="PF17405"/>
    </source>
</evidence>
<feature type="domain" description="Nrap protein" evidence="8">
    <location>
        <begin position="437"/>
        <end position="597"/>
    </location>
</feature>
<gene>
    <name evidence="12" type="ORF">CCR75_009087</name>
</gene>
<keyword evidence="3 5" id="KW-0694">RNA-binding</keyword>
<sequence length="1134" mass="128991">MALTSPIELRKALSKYALPSTTELRHLRAADPTTSYRASFFRLQIDELLTAIGRKPSAKASSGLQRLLFQVKEIVQNLQPQHVTQDALQSYGLLVRNFVKRKEIVLPFQPPARLDVVGSYILDTMVFTGKQSNEYGSISIDVTIEMPEKCFVPKDFGNYRYFDKRNLYLGVVALALESSTELFQHVTLQAWHGDYDKPVAKCTVTSDFLTQNGMKGATVWIRIIPVIPMTVFKLTKLNPLRNNVKLASNRTEDAMKECSTPMYNNSILEDMRLRQHTRELYAVLQDAPQFAEACLLAKVWLRQRGFQKAIDSLNGFLISMVLLYLYEKKRVIAQTSSDQMFKVLLQFLALHKLESEPLQFLPENEGGVVLTTEGMQAFRRSFDVVFLDSSGRFNLFGRVSRSAWKELQIAAVESLNRIQHGTLEDFQALFIKTHAFWTRYDQYYWFPAPLSIDEAEKDTYTLSETHEIHDMGVERFWVRKLESIISKALTNRVNQVRSIVEDDVEWSMHDRGLPRLRKVVIGVRVSIDNALRIVDKGPSVDDKAASSEFRHFWRGRSELRRFKDGAILEAIVWEDLPTEHRHRVLDVIVQYIVPAHCPQVATADITTSNTALYSLLDVEKPTSLKAFETLPSSFVSTMNSVSMLWKSFNTFAKTLRDLESLPLKISDVLPVHSAFRATSLFPAQPHPLAYSKGEHVDAVPMAHVTNVLEPLVLHLVFERTSAWPNEKKALMHAKTGFYVQIGHELHSRYQMRCEVATDCVDVLIHGYVFRIVIRCEKELSVVTGATGRKKLALVHSWEYVKLKRETEYLSKHASLIHALHTKNSSYGSTVRLVQKWLAAKVLSNVLSIEAVELIVADVFSTSSSMRPPQSIFSGFIRFLKRVASFKWQHAPLIVDLNASLTDTTCREILKRFEASQTSGSTHPGMFIAAEYEDMDCLSSWTRFGVDQVLVQRFRNVAQASYNELITWLSSGASLSGWKRAFRTSNTKEFDAMLMLAVENLPSKQMCVPGDTKHPFVASVYKNMDLTAIPVMIGFDPVQELLRDLHCAFGHVAYFFINAVDTTEIRITWKPQAFLPIKFRAITAKYQMPLRSSNTEEDCKDSCVSVPNIFEILSDMQRMSHGIVLNVVVQPFENA</sequence>
<dbReference type="GO" id="GO:0006364">
    <property type="term" value="P:rRNA processing"/>
    <property type="evidence" value="ECO:0007669"/>
    <property type="project" value="TreeGrafter"/>
</dbReference>
<dbReference type="GO" id="GO:0032040">
    <property type="term" value="C:small-subunit processome"/>
    <property type="evidence" value="ECO:0007669"/>
    <property type="project" value="TreeGrafter"/>
</dbReference>
<dbReference type="OrthoDB" id="10251401at2759"/>
<evidence type="ECO:0008006" key="14">
    <source>
        <dbReference type="Google" id="ProtNLM"/>
    </source>
</evidence>
<dbReference type="Gene3D" id="3.30.70.3030">
    <property type="match status" value="1"/>
</dbReference>
<evidence type="ECO:0000256" key="3">
    <source>
        <dbReference type="ARBA" id="ARBA00022884"/>
    </source>
</evidence>
<keyword evidence="13" id="KW-1185">Reference proteome</keyword>
<dbReference type="Pfam" id="PF03813">
    <property type="entry name" value="Nrap"/>
    <property type="match status" value="1"/>
</dbReference>
<dbReference type="AlphaFoldDB" id="A0A976FPA6"/>
<dbReference type="GO" id="GO:0034456">
    <property type="term" value="C:UTP-C complex"/>
    <property type="evidence" value="ECO:0007669"/>
    <property type="project" value="TreeGrafter"/>
</dbReference>